<dbReference type="InterPro" id="IPR002775">
    <property type="entry name" value="DNA/RNA-bd_Alba-like"/>
</dbReference>
<dbReference type="PANTHER" id="PTHR31947:SF36">
    <property type="entry name" value="DNA_RNA-BINDING PROTEIN ALBA-LIKE DOMAIN-CONTAINING PROTEIN"/>
    <property type="match status" value="1"/>
</dbReference>
<dbReference type="Gene3D" id="3.30.110.20">
    <property type="entry name" value="Alba-like domain"/>
    <property type="match status" value="1"/>
</dbReference>
<keyword evidence="4" id="KW-1185">Reference proteome</keyword>
<evidence type="ECO:0000313" key="4">
    <source>
        <dbReference type="Proteomes" id="UP000613740"/>
    </source>
</evidence>
<evidence type="ECO:0000256" key="1">
    <source>
        <dbReference type="SAM" id="MobiDB-lite"/>
    </source>
</evidence>
<proteinExistence type="predicted"/>
<dbReference type="EMBL" id="JAEHOD010000009">
    <property type="protein sequence ID" value="KAG2451051.1"/>
    <property type="molecule type" value="Genomic_DNA"/>
</dbReference>
<evidence type="ECO:0000313" key="3">
    <source>
        <dbReference type="EMBL" id="KAG2451051.1"/>
    </source>
</evidence>
<feature type="compositionally biased region" description="Gly residues" evidence="1">
    <location>
        <begin position="89"/>
        <end position="103"/>
    </location>
</feature>
<protein>
    <recommendedName>
        <fullName evidence="2">DNA/RNA-binding protein Alba-like domain-containing protein</fullName>
    </recommendedName>
</protein>
<feature type="region of interest" description="Disordered" evidence="1">
    <location>
        <begin position="81"/>
        <end position="105"/>
    </location>
</feature>
<dbReference type="PANTHER" id="PTHR31947">
    <property type="entry name" value="DNA/RNA-BINDING PROTEIN ALBA 3"/>
    <property type="match status" value="1"/>
</dbReference>
<dbReference type="GO" id="GO:0005634">
    <property type="term" value="C:nucleus"/>
    <property type="evidence" value="ECO:0007669"/>
    <property type="project" value="TreeGrafter"/>
</dbReference>
<feature type="region of interest" description="Disordered" evidence="1">
    <location>
        <begin position="121"/>
        <end position="149"/>
    </location>
</feature>
<reference evidence="3" key="1">
    <citation type="journal article" date="2020" name="bioRxiv">
        <title>Comparative genomics of Chlamydomonas.</title>
        <authorList>
            <person name="Craig R.J."/>
            <person name="Hasan A.R."/>
            <person name="Ness R.W."/>
            <person name="Keightley P.D."/>
        </authorList>
    </citation>
    <scope>NUCLEOTIDE SEQUENCE</scope>
    <source>
        <strain evidence="3">CCAP 11/173</strain>
    </source>
</reference>
<evidence type="ECO:0000259" key="2">
    <source>
        <dbReference type="Pfam" id="PF01918"/>
    </source>
</evidence>
<dbReference type="SUPFAM" id="SSF82704">
    <property type="entry name" value="AlbA-like"/>
    <property type="match status" value="1"/>
</dbReference>
<organism evidence="3 4">
    <name type="scientific">Chlamydomonas schloesseri</name>
    <dbReference type="NCBI Taxonomy" id="2026947"/>
    <lineage>
        <taxon>Eukaryota</taxon>
        <taxon>Viridiplantae</taxon>
        <taxon>Chlorophyta</taxon>
        <taxon>core chlorophytes</taxon>
        <taxon>Chlorophyceae</taxon>
        <taxon>CS clade</taxon>
        <taxon>Chlamydomonadales</taxon>
        <taxon>Chlamydomonadaceae</taxon>
        <taxon>Chlamydomonas</taxon>
    </lineage>
</organism>
<dbReference type="InterPro" id="IPR036882">
    <property type="entry name" value="Alba-like_dom_sf"/>
</dbReference>
<feature type="domain" description="DNA/RNA-binding protein Alba-like" evidence="2">
    <location>
        <begin position="11"/>
        <end position="61"/>
    </location>
</feature>
<dbReference type="PIRSF" id="PIRSF030333">
    <property type="entry name" value="UCP030333_Alba"/>
    <property type="match status" value="1"/>
</dbReference>
<dbReference type="Proteomes" id="UP000613740">
    <property type="component" value="Unassembled WGS sequence"/>
</dbReference>
<dbReference type="InterPro" id="IPR014560">
    <property type="entry name" value="UCP030333_Alba"/>
</dbReference>
<comment type="caution">
    <text evidence="3">The sequence shown here is derived from an EMBL/GenBank/DDBJ whole genome shotgun (WGS) entry which is preliminary data.</text>
</comment>
<sequence>MTDAAAGRQPNRVQVSSNKKPLQFYLNLSKRLLQEHGEVELSALGLAVSNMVTVAEILKKDGWAVEKSIRTGLELLDPSAAAAAEDGGEAGSAGAGAGAGGGRTVSKPKMEVVLAKSADFDRLFAEHPPPPRGPKAADAGGEGEEAEAA</sequence>
<name>A0A835WQG5_9CHLO</name>
<dbReference type="OrthoDB" id="1699369at2759"/>
<dbReference type="GO" id="GO:0003723">
    <property type="term" value="F:RNA binding"/>
    <property type="evidence" value="ECO:0007669"/>
    <property type="project" value="TreeGrafter"/>
</dbReference>
<dbReference type="AlphaFoldDB" id="A0A835WQG5"/>
<gene>
    <name evidence="3" type="ORF">HYH02_004319</name>
</gene>
<accession>A0A835WQG5</accession>
<dbReference type="Pfam" id="PF01918">
    <property type="entry name" value="Alba"/>
    <property type="match status" value="1"/>
</dbReference>